<evidence type="ECO:0000313" key="1">
    <source>
        <dbReference type="EMBL" id="MDH6504291.1"/>
    </source>
</evidence>
<proteinExistence type="predicted"/>
<reference evidence="1" key="1">
    <citation type="submission" date="2023-04" db="EMBL/GenBank/DDBJ databases">
        <title>Genome Encyclopedia of Bacteria and Archaea VI: Functional Genomics of Type Strains.</title>
        <authorList>
            <person name="Whitman W."/>
        </authorList>
    </citation>
    <scope>NUCLEOTIDE SEQUENCE</scope>
    <source>
        <strain evidence="1">Enz.4-51</strain>
    </source>
</reference>
<evidence type="ECO:0000313" key="2">
    <source>
        <dbReference type="Proteomes" id="UP001161160"/>
    </source>
</evidence>
<dbReference type="Proteomes" id="UP001161160">
    <property type="component" value="Unassembled WGS sequence"/>
</dbReference>
<gene>
    <name evidence="1" type="ORF">M2127_001607</name>
</gene>
<name>A0AA43M8S6_9BURK</name>
<keyword evidence="2" id="KW-1185">Reference proteome</keyword>
<dbReference type="AlphaFoldDB" id="A0AA43M8S6"/>
<accession>A0AA43M8S6</accession>
<comment type="caution">
    <text evidence="1">The sequence shown here is derived from an EMBL/GenBank/DDBJ whole genome shotgun (WGS) entry which is preliminary data.</text>
</comment>
<protein>
    <submittedName>
        <fullName evidence="1">Uncharacterized protein</fullName>
    </submittedName>
</protein>
<dbReference type="EMBL" id="JARXYA010000007">
    <property type="protein sequence ID" value="MDH6504291.1"/>
    <property type="molecule type" value="Genomic_DNA"/>
</dbReference>
<dbReference type="RefSeq" id="WP_280756838.1">
    <property type="nucleotide sequence ID" value="NZ_JARXXW010000003.1"/>
</dbReference>
<sequence>MALRKIRNQYIALFLLISAIFGIGSAFALYQNYSLYRESQKEELIREAYASNAMLEAVLADASKILDIARPKIEQALNAGTLNKESAYQILKDSHIIFNSFAANTPPAVGCLY</sequence>
<organism evidence="1 2">
    <name type="scientific">Polynucleobacter sphagniphilus</name>
    <dbReference type="NCBI Taxonomy" id="1743169"/>
    <lineage>
        <taxon>Bacteria</taxon>
        <taxon>Pseudomonadati</taxon>
        <taxon>Pseudomonadota</taxon>
        <taxon>Betaproteobacteria</taxon>
        <taxon>Burkholderiales</taxon>
        <taxon>Burkholderiaceae</taxon>
        <taxon>Polynucleobacter</taxon>
    </lineage>
</organism>